<evidence type="ECO:0000313" key="6">
    <source>
        <dbReference type="EMBL" id="KPY91823.1"/>
    </source>
</evidence>
<feature type="compositionally biased region" description="Basic and acidic residues" evidence="3">
    <location>
        <begin position="463"/>
        <end position="475"/>
    </location>
</feature>
<dbReference type="Proteomes" id="UP000050523">
    <property type="component" value="Unassembled WGS sequence"/>
</dbReference>
<sequence>MLSLSHLSFISLNYAKFVFRVLIITIICLMCARTALSFQYWKARLVVSSFLRNSAPCRGQNQKQNFRGREKPSAQRRRIFAPAKIQERRGKAEMAIGRLSMKVGKAGKAGPHAAYIAREGKYAARLDQNEKLEATESGNMPVWAQHCPQEFWNAADRNERKNGTTYREMEIALPRELSPQQRANLVRDFVRKEVGDRHAYQWAIHTPKAADGGEQPHVHLMFSERQRDRIERDPEQYFKRYNAKNPAAGGARKGYGPSAGLTLSAAERKAELRQLRDRWEKTCNSHLEQAGAVERIDMRSHAERNTGLVPERKHLPSEWRDPGQRAKVIDFRQARAELSQSREALRREVPSAGAEIISLEAERERRIAERVKTGGSSFDTSIKAVQDRSQNDMVQNSKQGKEKAEQASREEAGRIATALSQQNERRENQISQGKGPEAEKEAQALQDKKERLEQEKAAQVQSRRMEQAKRDESDRLINQLQRQSEQESTKKPSAMEQMKAKAAQQGHVKDQGHARGQNVVSIDQMRARAAEKGHVNDQTQRPDNERANTPLTLEQMQIESESRRVTKEQERDEPGLER</sequence>
<comment type="similarity">
    <text evidence="1">Belongs to the MobA/MobL family.</text>
</comment>
<evidence type="ECO:0000256" key="2">
    <source>
        <dbReference type="ARBA" id="ARBA00022971"/>
    </source>
</evidence>
<accession>A0AA40TT96</accession>
<evidence type="ECO:0000259" key="5">
    <source>
        <dbReference type="Pfam" id="PF03389"/>
    </source>
</evidence>
<dbReference type="InterPro" id="IPR005053">
    <property type="entry name" value="MobA_MobL"/>
</dbReference>
<feature type="region of interest" description="Disordered" evidence="3">
    <location>
        <begin position="299"/>
        <end position="321"/>
    </location>
</feature>
<feature type="compositionally biased region" description="Basic and acidic residues" evidence="3">
    <location>
        <begin position="525"/>
        <end position="546"/>
    </location>
</feature>
<keyword evidence="4" id="KW-0472">Membrane</keyword>
<proteinExistence type="inferred from homology"/>
<evidence type="ECO:0000256" key="4">
    <source>
        <dbReference type="SAM" id="Phobius"/>
    </source>
</evidence>
<evidence type="ECO:0000313" key="7">
    <source>
        <dbReference type="Proteomes" id="UP000050523"/>
    </source>
</evidence>
<feature type="compositionally biased region" description="Basic and acidic residues" evidence="3">
    <location>
        <begin position="560"/>
        <end position="578"/>
    </location>
</feature>
<evidence type="ECO:0000256" key="1">
    <source>
        <dbReference type="ARBA" id="ARBA00010873"/>
    </source>
</evidence>
<evidence type="ECO:0000256" key="3">
    <source>
        <dbReference type="SAM" id="MobiDB-lite"/>
    </source>
</evidence>
<feature type="compositionally biased region" description="Basic and acidic residues" evidence="3">
    <location>
        <begin position="399"/>
        <end position="413"/>
    </location>
</feature>
<dbReference type="AlphaFoldDB" id="A0AA40TT96"/>
<feature type="domain" description="MobA/MobL protein" evidence="5">
    <location>
        <begin position="137"/>
        <end position="312"/>
    </location>
</feature>
<reference evidence="6 7" key="1">
    <citation type="submission" date="2015-09" db="EMBL/GenBank/DDBJ databases">
        <title>Genome announcement of multiple Pseudomonas syringae strains.</title>
        <authorList>
            <person name="Thakur S."/>
            <person name="Wang P.W."/>
            <person name="Gong Y."/>
            <person name="Weir B.S."/>
            <person name="Guttman D.S."/>
        </authorList>
    </citation>
    <scope>NUCLEOTIDE SEQUENCE [LARGE SCALE GENOMIC DNA]</scope>
    <source>
        <strain evidence="6 7">ICMP9151</strain>
    </source>
</reference>
<keyword evidence="4" id="KW-1133">Transmembrane helix</keyword>
<feature type="transmembrane region" description="Helical" evidence="4">
    <location>
        <begin position="21"/>
        <end position="41"/>
    </location>
</feature>
<organism evidence="6 7">
    <name type="scientific">Pseudomonas tremae</name>
    <dbReference type="NCBI Taxonomy" id="200454"/>
    <lineage>
        <taxon>Bacteria</taxon>
        <taxon>Pseudomonadati</taxon>
        <taxon>Pseudomonadota</taxon>
        <taxon>Gammaproteobacteria</taxon>
        <taxon>Pseudomonadales</taxon>
        <taxon>Pseudomonadaceae</taxon>
        <taxon>Pseudomonas</taxon>
    </lineage>
</organism>
<comment type="caution">
    <text evidence="6">The sequence shown here is derived from an EMBL/GenBank/DDBJ whole genome shotgun (WGS) entry which is preliminary data.</text>
</comment>
<gene>
    <name evidence="6" type="ORF">ALO43_05482</name>
</gene>
<protein>
    <submittedName>
        <fullName evidence="6">MobA/MobL protein</fullName>
    </submittedName>
</protein>
<name>A0AA40TT96_9PSED</name>
<feature type="compositionally biased region" description="Basic and acidic residues" evidence="3">
    <location>
        <begin position="436"/>
        <end position="456"/>
    </location>
</feature>
<feature type="compositionally biased region" description="Low complexity" evidence="3">
    <location>
        <begin position="494"/>
        <end position="505"/>
    </location>
</feature>
<dbReference type="Gene3D" id="3.30.930.30">
    <property type="match status" value="1"/>
</dbReference>
<keyword evidence="2" id="KW-0184">Conjugation</keyword>
<dbReference type="EMBL" id="LJRO01000467">
    <property type="protein sequence ID" value="KPY91823.1"/>
    <property type="molecule type" value="Genomic_DNA"/>
</dbReference>
<feature type="compositionally biased region" description="Polar residues" evidence="3">
    <location>
        <begin position="547"/>
        <end position="559"/>
    </location>
</feature>
<feature type="region of interest" description="Disordered" evidence="3">
    <location>
        <begin position="370"/>
        <end position="578"/>
    </location>
</feature>
<dbReference type="Pfam" id="PF03389">
    <property type="entry name" value="MobA_MobL"/>
    <property type="match status" value="1"/>
</dbReference>
<keyword evidence="4" id="KW-0812">Transmembrane</keyword>